<dbReference type="GO" id="GO:0006784">
    <property type="term" value="P:heme A biosynthetic process"/>
    <property type="evidence" value="ECO:0007669"/>
    <property type="project" value="TreeGrafter"/>
</dbReference>
<evidence type="ECO:0000256" key="6">
    <source>
        <dbReference type="ARBA" id="ARBA00022989"/>
    </source>
</evidence>
<comment type="subcellular location">
    <subcellularLocation>
        <location evidence="1">Mitochondrion membrane</location>
        <topology evidence="1">Multi-pass membrane protein</topology>
    </subcellularLocation>
</comment>
<dbReference type="PANTHER" id="PTHR43448:SF2">
    <property type="entry name" value="PROTOHEME IX FARNESYLTRANSFERASE, MITOCHONDRIAL"/>
    <property type="match status" value="1"/>
</dbReference>
<dbReference type="EC" id="2.5.1.-" evidence="11"/>
<feature type="transmembrane region" description="Helical" evidence="12">
    <location>
        <begin position="280"/>
        <end position="299"/>
    </location>
</feature>
<dbReference type="FunFam" id="1.10.357.140:FF:000006">
    <property type="entry name" value="Protoheme IX farnesyltransferase, mitochondrial"/>
    <property type="match status" value="1"/>
</dbReference>
<organism evidence="13 14">
    <name type="scientific">Leishmania donovani</name>
    <dbReference type="NCBI Taxonomy" id="5661"/>
    <lineage>
        <taxon>Eukaryota</taxon>
        <taxon>Discoba</taxon>
        <taxon>Euglenozoa</taxon>
        <taxon>Kinetoplastea</taxon>
        <taxon>Metakinetoplastina</taxon>
        <taxon>Trypanosomatida</taxon>
        <taxon>Trypanosomatidae</taxon>
        <taxon>Leishmaniinae</taxon>
        <taxon>Leishmania</taxon>
    </lineage>
</organism>
<keyword evidence="9 11" id="KW-0472">Membrane</keyword>
<name>A0A6J8FB18_LEIDO</name>
<evidence type="ECO:0000256" key="11">
    <source>
        <dbReference type="PIRNR" id="PIRNR001773"/>
    </source>
</evidence>
<evidence type="ECO:0000256" key="3">
    <source>
        <dbReference type="ARBA" id="ARBA00022679"/>
    </source>
</evidence>
<evidence type="ECO:0000256" key="5">
    <source>
        <dbReference type="ARBA" id="ARBA00022946"/>
    </source>
</evidence>
<protein>
    <recommendedName>
        <fullName evidence="2 11">Protoheme IX farnesyltransferase, mitochondrial</fullName>
        <ecNumber evidence="11">2.5.1.-</ecNumber>
    </recommendedName>
    <alternativeName>
        <fullName evidence="10 11">Heme O synthase</fullName>
    </alternativeName>
</protein>
<gene>
    <name evidence="13" type="ORF">LDHU3_23.2520</name>
</gene>
<dbReference type="InterPro" id="IPR000537">
    <property type="entry name" value="UbiA_prenyltransferase"/>
</dbReference>
<evidence type="ECO:0000256" key="2">
    <source>
        <dbReference type="ARBA" id="ARBA00016335"/>
    </source>
</evidence>
<dbReference type="PANTHER" id="PTHR43448">
    <property type="entry name" value="PROTOHEME IX FARNESYLTRANSFERASE, MITOCHONDRIAL"/>
    <property type="match status" value="1"/>
</dbReference>
<dbReference type="PROSITE" id="PS00943">
    <property type="entry name" value="UBIA"/>
    <property type="match status" value="1"/>
</dbReference>
<keyword evidence="4 12" id="KW-0812">Transmembrane</keyword>
<feature type="transmembrane region" description="Helical" evidence="12">
    <location>
        <begin position="349"/>
        <end position="368"/>
    </location>
</feature>
<feature type="transmembrane region" description="Helical" evidence="12">
    <location>
        <begin position="252"/>
        <end position="274"/>
    </location>
</feature>
<dbReference type="InterPro" id="IPR016315">
    <property type="entry name" value="Protohaem_IX_farnesylTrfase_mt"/>
</dbReference>
<evidence type="ECO:0000256" key="8">
    <source>
        <dbReference type="ARBA" id="ARBA00023133"/>
    </source>
</evidence>
<dbReference type="NCBIfam" id="TIGR01473">
    <property type="entry name" value="cyoE_ctaB"/>
    <property type="match status" value="1"/>
</dbReference>
<proteinExistence type="inferred from homology"/>
<reference evidence="13" key="1">
    <citation type="submission" date="2020-06" db="EMBL/GenBank/DDBJ databases">
        <authorList>
            <person name="Camacho E."/>
            <person name="Gonzalez-de la Fuente S."/>
            <person name="Rastrojo A."/>
            <person name="Peiro-Pastor R."/>
            <person name="Solana JC."/>
            <person name="Tabera L."/>
            <person name="Gamarro F."/>
            <person name="Carrasco-Ramiro F."/>
            <person name="Requena JM."/>
            <person name="Aguado B."/>
        </authorList>
    </citation>
    <scope>NUCLEOTIDE SEQUENCE</scope>
</reference>
<keyword evidence="7 11" id="KW-0496">Mitochondrion</keyword>
<dbReference type="VEuPathDB" id="TriTrypDB:LdBPK_231920.1"/>
<keyword evidence="6 12" id="KW-1133">Transmembrane helix</keyword>
<comment type="function">
    <text evidence="11">Converts protoheme IX and farnesyl diphosphate to heme O.</text>
</comment>
<dbReference type="CDD" id="cd13957">
    <property type="entry name" value="PT_UbiA_Cox10"/>
    <property type="match status" value="1"/>
</dbReference>
<dbReference type="Pfam" id="PF01040">
    <property type="entry name" value="UbiA"/>
    <property type="match status" value="1"/>
</dbReference>
<dbReference type="InterPro" id="IPR044878">
    <property type="entry name" value="UbiA_sf"/>
</dbReference>
<feature type="transmembrane region" description="Helical" evidence="12">
    <location>
        <begin position="320"/>
        <end position="343"/>
    </location>
</feature>
<dbReference type="EMBL" id="LR812643">
    <property type="protein sequence ID" value="CAC5430325.1"/>
    <property type="molecule type" value="Genomic_DNA"/>
</dbReference>
<evidence type="ECO:0000256" key="10">
    <source>
        <dbReference type="ARBA" id="ARBA00030253"/>
    </source>
</evidence>
<dbReference type="GO" id="GO:0008495">
    <property type="term" value="F:protoheme IX farnesyltransferase activity"/>
    <property type="evidence" value="ECO:0007669"/>
    <property type="project" value="InterPro"/>
</dbReference>
<feature type="transmembrane region" description="Helical" evidence="12">
    <location>
        <begin position="380"/>
        <end position="400"/>
    </location>
</feature>
<evidence type="ECO:0000256" key="9">
    <source>
        <dbReference type="ARBA" id="ARBA00023136"/>
    </source>
</evidence>
<accession>A0A6J8FB18</accession>
<evidence type="ECO:0000256" key="12">
    <source>
        <dbReference type="SAM" id="Phobius"/>
    </source>
</evidence>
<evidence type="ECO:0000313" key="13">
    <source>
        <dbReference type="EMBL" id="CAC5430325.1"/>
    </source>
</evidence>
<dbReference type="VEuPathDB" id="TriTrypDB:LDHU3_23.2520"/>
<evidence type="ECO:0000256" key="4">
    <source>
        <dbReference type="ARBA" id="ARBA00022692"/>
    </source>
</evidence>
<dbReference type="GO" id="GO:0031966">
    <property type="term" value="C:mitochondrial membrane"/>
    <property type="evidence" value="ECO:0007669"/>
    <property type="project" value="UniProtKB-SubCell"/>
</dbReference>
<dbReference type="VEuPathDB" id="TriTrypDB:LdCL_230026400"/>
<dbReference type="Proteomes" id="UP000601710">
    <property type="component" value="Chromosome 23"/>
</dbReference>
<feature type="transmembrane region" description="Helical" evidence="12">
    <location>
        <begin position="134"/>
        <end position="157"/>
    </location>
</feature>
<dbReference type="AlphaFoldDB" id="A0A6J8FB18"/>
<dbReference type="PIRSF" id="PIRSF001773">
    <property type="entry name" value="COX10"/>
    <property type="match status" value="1"/>
</dbReference>
<dbReference type="InterPro" id="IPR006369">
    <property type="entry name" value="Protohaem_IX_farnesylTrfase"/>
</dbReference>
<evidence type="ECO:0000256" key="1">
    <source>
        <dbReference type="ARBA" id="ARBA00004225"/>
    </source>
</evidence>
<evidence type="ECO:0000313" key="14">
    <source>
        <dbReference type="Proteomes" id="UP000601710"/>
    </source>
</evidence>
<feature type="transmembrane region" description="Helical" evidence="12">
    <location>
        <begin position="217"/>
        <end position="240"/>
    </location>
</feature>
<comment type="similarity">
    <text evidence="11">Belongs to the ubiA prenyltransferase family.</text>
</comment>
<sequence>MLTDFFWRSTSYESTTVLLRALSSLFAARVCRFRQPKSCRTIKAVERTMLHITAARHAQLFRLTQRRLQSGTFTACPYHQAKEGSATVMAQGAMEHCPVVGTTPHMGCPVEASLCDRRPPTMLAMVSQMGKSQLSAYVAATALAGYVIAGGTAPLVAAAVTTGTMLQSCSANTANQIIEAPYDKLMKRTCRRPLPMKFLSPQAATAISGMELTLGTGLLYCVSPPAAALGVFNWFLYVCIYTPLKRVSALNTWFGSIVGGVPPLMGGFAVAGIITPSVWLLATFLFVWQIPHFNGLAFHCRRDYEAAGYKMLAFYNPWRASFYAVALSVMMAFLTLVCPTLAGMEVEGVWYYSVTAAANALMIYKSLLFHNEPVRHCRGCFVFSYVYLSVVLAAIMLNHIQPMHLAQRAIDYVAAEATEASATSSAVVSTAET</sequence>
<dbReference type="Gene3D" id="1.10.357.140">
    <property type="entry name" value="UbiA prenyltransferase"/>
    <property type="match status" value="1"/>
</dbReference>
<keyword evidence="8 11" id="KW-0350">Heme biosynthesis</keyword>
<keyword evidence="5" id="KW-0809">Transit peptide</keyword>
<keyword evidence="3 11" id="KW-0808">Transferase</keyword>
<evidence type="ECO:0000256" key="7">
    <source>
        <dbReference type="ARBA" id="ARBA00023128"/>
    </source>
</evidence>
<dbReference type="InterPro" id="IPR030470">
    <property type="entry name" value="UbiA_prenylTrfase_CS"/>
</dbReference>